<dbReference type="Pfam" id="PF05016">
    <property type="entry name" value="ParE_toxin"/>
    <property type="match status" value="1"/>
</dbReference>
<keyword evidence="4" id="KW-1185">Reference proteome</keyword>
<sequence>MSQWQVETTEDFDRDYRKLDRAVQRRVIAYLEAIEQLDDPRQRGKRLTANHAGVWRYRVGDYRILAQITDETLTVLALRVGHRRKVY</sequence>
<comment type="similarity">
    <text evidence="1">Belongs to the RelE toxin family.</text>
</comment>
<dbReference type="PANTHER" id="PTHR35601">
    <property type="entry name" value="TOXIN RELE"/>
    <property type="match status" value="1"/>
</dbReference>
<protein>
    <submittedName>
        <fullName evidence="3">mRNA interferase RelE/StbE</fullName>
    </submittedName>
</protein>
<evidence type="ECO:0000256" key="1">
    <source>
        <dbReference type="ARBA" id="ARBA00006226"/>
    </source>
</evidence>
<evidence type="ECO:0000313" key="4">
    <source>
        <dbReference type="Proteomes" id="UP000547528"/>
    </source>
</evidence>
<dbReference type="InterPro" id="IPR007712">
    <property type="entry name" value="RelE/ParE_toxin"/>
</dbReference>
<reference evidence="3 4" key="1">
    <citation type="submission" date="2020-08" db="EMBL/GenBank/DDBJ databases">
        <title>Sequencing the genomes of 1000 actinobacteria strains.</title>
        <authorList>
            <person name="Klenk H.-P."/>
        </authorList>
    </citation>
    <scope>NUCLEOTIDE SEQUENCE [LARGE SCALE GENOMIC DNA]</scope>
    <source>
        <strain evidence="3 4">DSM 28238</strain>
    </source>
</reference>
<dbReference type="RefSeq" id="WP_183356913.1">
    <property type="nucleotide sequence ID" value="NZ_BAABKR010000004.1"/>
</dbReference>
<dbReference type="AlphaFoldDB" id="A0A7W5TSC5"/>
<dbReference type="SUPFAM" id="SSF143011">
    <property type="entry name" value="RelE-like"/>
    <property type="match status" value="1"/>
</dbReference>
<keyword evidence="2" id="KW-1277">Toxin-antitoxin system</keyword>
<dbReference type="Proteomes" id="UP000547528">
    <property type="component" value="Unassembled WGS sequence"/>
</dbReference>
<dbReference type="Gene3D" id="3.30.2310.20">
    <property type="entry name" value="RelE-like"/>
    <property type="match status" value="1"/>
</dbReference>
<evidence type="ECO:0000313" key="3">
    <source>
        <dbReference type="EMBL" id="MBB3666463.1"/>
    </source>
</evidence>
<name>A0A7W5TSC5_9MICC</name>
<proteinExistence type="inferred from homology"/>
<organism evidence="3 4">
    <name type="scientific">Garicola koreensis</name>
    <dbReference type="NCBI Taxonomy" id="1262554"/>
    <lineage>
        <taxon>Bacteria</taxon>
        <taxon>Bacillati</taxon>
        <taxon>Actinomycetota</taxon>
        <taxon>Actinomycetes</taxon>
        <taxon>Micrococcales</taxon>
        <taxon>Micrococcaceae</taxon>
        <taxon>Garicola</taxon>
    </lineage>
</organism>
<evidence type="ECO:0000256" key="2">
    <source>
        <dbReference type="ARBA" id="ARBA00022649"/>
    </source>
</evidence>
<dbReference type="EMBL" id="JACIBT010000001">
    <property type="protein sequence ID" value="MBB3666463.1"/>
    <property type="molecule type" value="Genomic_DNA"/>
</dbReference>
<accession>A0A7W5TSC5</accession>
<dbReference type="NCBIfam" id="TIGR02385">
    <property type="entry name" value="RelE_StbE"/>
    <property type="match status" value="1"/>
</dbReference>
<comment type="caution">
    <text evidence="3">The sequence shown here is derived from an EMBL/GenBank/DDBJ whole genome shotgun (WGS) entry which is preliminary data.</text>
</comment>
<gene>
    <name evidence="3" type="ORF">FHX47_000056</name>
</gene>
<dbReference type="PANTHER" id="PTHR35601:SF1">
    <property type="entry name" value="TOXIN RELE"/>
    <property type="match status" value="1"/>
</dbReference>
<dbReference type="InterPro" id="IPR035093">
    <property type="entry name" value="RelE/ParE_toxin_dom_sf"/>
</dbReference>